<keyword evidence="3" id="KW-1185">Reference proteome</keyword>
<sequence length="158" mass="18188">MGNESKEIVKILQEIHQTIKNIEKQMTINSQSNQSKKEDTYHLDIEHVNIDQFDLDDLTYHIDKIDIKELSGMMNVGNTFSPSLSKQKKQKQQSSSSTSKEDDTRITSSQDKKTKPVIIPLQSNWDKTPHQTISKNKAIRVKINGKLLPSKQQNNKRK</sequence>
<dbReference type="EMBL" id="JAMQKB010000017">
    <property type="protein sequence ID" value="MDC3425574.1"/>
    <property type="molecule type" value="Genomic_DNA"/>
</dbReference>
<feature type="compositionally biased region" description="Polar residues" evidence="1">
    <location>
        <begin position="121"/>
        <end position="135"/>
    </location>
</feature>
<reference evidence="2" key="1">
    <citation type="submission" date="2022-06" db="EMBL/GenBank/DDBJ databases">
        <title>Aquibacillus sp. a new bacterium isolated from soil saline samples.</title>
        <authorList>
            <person name="Galisteo C."/>
            <person name="De La Haba R."/>
            <person name="Sanchez-Porro C."/>
            <person name="Ventosa A."/>
        </authorList>
    </citation>
    <scope>NUCLEOTIDE SEQUENCE</scope>
    <source>
        <strain evidence="2">3ASR75-11</strain>
    </source>
</reference>
<feature type="region of interest" description="Disordered" evidence="1">
    <location>
        <begin position="76"/>
        <end position="158"/>
    </location>
</feature>
<dbReference type="Proteomes" id="UP001145050">
    <property type="component" value="Unassembled WGS sequence"/>
</dbReference>
<protein>
    <submittedName>
        <fullName evidence="2">Uncharacterized protein</fullName>
    </submittedName>
</protein>
<feature type="compositionally biased region" description="Basic and acidic residues" evidence="1">
    <location>
        <begin position="99"/>
        <end position="114"/>
    </location>
</feature>
<dbReference type="AlphaFoldDB" id="A0A9X4AN87"/>
<accession>A0A9X4AN87</accession>
<evidence type="ECO:0000313" key="2">
    <source>
        <dbReference type="EMBL" id="MDC3425574.1"/>
    </source>
</evidence>
<evidence type="ECO:0000256" key="1">
    <source>
        <dbReference type="SAM" id="MobiDB-lite"/>
    </source>
</evidence>
<organism evidence="2 3">
    <name type="scientific">Terrihalobacillus insolitus</name>
    <dbReference type="NCBI Taxonomy" id="2950438"/>
    <lineage>
        <taxon>Bacteria</taxon>
        <taxon>Bacillati</taxon>
        <taxon>Bacillota</taxon>
        <taxon>Bacilli</taxon>
        <taxon>Bacillales</taxon>
        <taxon>Bacillaceae</taxon>
        <taxon>Terrihalobacillus</taxon>
    </lineage>
</organism>
<dbReference type="RefSeq" id="WP_272437390.1">
    <property type="nucleotide sequence ID" value="NZ_JAMQKB010000017.1"/>
</dbReference>
<proteinExistence type="predicted"/>
<gene>
    <name evidence="2" type="ORF">NC797_13790</name>
</gene>
<comment type="caution">
    <text evidence="2">The sequence shown here is derived from an EMBL/GenBank/DDBJ whole genome shotgun (WGS) entry which is preliminary data.</text>
</comment>
<name>A0A9X4AN87_9BACI</name>
<evidence type="ECO:0000313" key="3">
    <source>
        <dbReference type="Proteomes" id="UP001145050"/>
    </source>
</evidence>